<sequence>MSLFSASNLNLKCIKTTLLFCFLYSYVSWSQSEEPSMYHNHAIDMMRENIKFLATTEEYANNTTFLEIAEKLPKTFDRYNIKNYETTLKYIADELELSEATIKKYYSPFHFTKEMANMHHVATHALADIYFTAENYKQAIAFYNKAMFTHAPTGTSVTTINKDFLRIEFDVSEAHFKLKNYDMAVLHLLHNLMNQQSFGDHVTKTLKEYEPYIDAIVFLPKLEAMLKTIQKGEGYNLKYNFNGKTIQFSPFVESPSSCRATILSSDFYKSLKKNAVSKKTASGLSSKTIKPIKKLASFKIDDNIFHHANAINDFIKAVLIIGNTEAFSKDDTYQTTAISLISHLENDTFNEALKELEYIVNEAFSIKASIKTLDEKQKKAVENIRHFALHYKLDIIMANKEYPMALGAIQYVKSVEGFAFVSDNKKDIETDKEDLLFTEAYAYNGFATSEFGLINMLGALINCDNYETEINTMMMDVATALGKERVVKFLTQLETNVADNQADEITLTSAPFNVKVPNIKELSKDQIKSKIQTSTIWKGFME</sequence>
<dbReference type="AlphaFoldDB" id="A0A4V3HH48"/>
<dbReference type="RefSeq" id="WP_133965993.1">
    <property type="nucleotide sequence ID" value="NZ_SORL01000007.1"/>
</dbReference>
<evidence type="ECO:0000313" key="2">
    <source>
        <dbReference type="Proteomes" id="UP000294824"/>
    </source>
</evidence>
<name>A0A4V3HH48_9FLAO</name>
<dbReference type="SUPFAM" id="SSF48452">
    <property type="entry name" value="TPR-like"/>
    <property type="match status" value="1"/>
</dbReference>
<dbReference type="Gene3D" id="1.25.40.10">
    <property type="entry name" value="Tetratricopeptide repeat domain"/>
    <property type="match status" value="1"/>
</dbReference>
<keyword evidence="2" id="KW-1185">Reference proteome</keyword>
<evidence type="ECO:0008006" key="3">
    <source>
        <dbReference type="Google" id="ProtNLM"/>
    </source>
</evidence>
<dbReference type="InterPro" id="IPR011990">
    <property type="entry name" value="TPR-like_helical_dom_sf"/>
</dbReference>
<accession>A0A4V3HH48</accession>
<proteinExistence type="predicted"/>
<dbReference type="Proteomes" id="UP000294824">
    <property type="component" value="Unassembled WGS sequence"/>
</dbReference>
<organism evidence="1 2">
    <name type="scientific">Algibacter lectus</name>
    <dbReference type="NCBI Taxonomy" id="221126"/>
    <lineage>
        <taxon>Bacteria</taxon>
        <taxon>Pseudomonadati</taxon>
        <taxon>Bacteroidota</taxon>
        <taxon>Flavobacteriia</taxon>
        <taxon>Flavobacteriales</taxon>
        <taxon>Flavobacteriaceae</taxon>
        <taxon>Algibacter</taxon>
    </lineage>
</organism>
<protein>
    <recommendedName>
        <fullName evidence="3">TPR domain protein</fullName>
    </recommendedName>
</protein>
<dbReference type="EMBL" id="SORL01000007">
    <property type="protein sequence ID" value="TDY63791.1"/>
    <property type="molecule type" value="Genomic_DNA"/>
</dbReference>
<reference evidence="1 2" key="1">
    <citation type="submission" date="2019-03" db="EMBL/GenBank/DDBJ databases">
        <title>Genomic Encyclopedia of Type Strains, Phase III (KMG-III): the genomes of soil and plant-associated and newly described type strains.</title>
        <authorList>
            <person name="Whitman W."/>
        </authorList>
    </citation>
    <scope>NUCLEOTIDE SEQUENCE [LARGE SCALE GENOMIC DNA]</scope>
    <source>
        <strain evidence="1 2">CECT 8301</strain>
    </source>
</reference>
<evidence type="ECO:0000313" key="1">
    <source>
        <dbReference type="EMBL" id="TDY63791.1"/>
    </source>
</evidence>
<gene>
    <name evidence="1" type="ORF">DFQ06_0685</name>
</gene>
<comment type="caution">
    <text evidence="1">The sequence shown here is derived from an EMBL/GenBank/DDBJ whole genome shotgun (WGS) entry which is preliminary data.</text>
</comment>